<dbReference type="Proteomes" id="UP000061018">
    <property type="component" value="Chromosome"/>
</dbReference>
<protein>
    <submittedName>
        <fullName evidence="1">Uncharacterized protein</fullName>
    </submittedName>
</protein>
<reference evidence="2" key="1">
    <citation type="journal article" date="2015" name="J. Biotechnol.">
        <title>Complete genome sequence of Streptomyces ambofaciens ATCC 23877, the spiramycin producer.</title>
        <authorList>
            <person name="Thibessard A."/>
            <person name="Haas D."/>
            <person name="Gerbaud C."/>
            <person name="Aigle B."/>
            <person name="Lautru S."/>
            <person name="Pernodet J.L."/>
            <person name="Leblond P."/>
        </authorList>
    </citation>
    <scope>NUCLEOTIDE SEQUENCE [LARGE SCALE GENOMIC DNA]</scope>
    <source>
        <strain evidence="2">ATCC 23877 / 3486 / DSM 40053 / JCM 4204 / NBRC 12836 / NRRL B-2516</strain>
    </source>
</reference>
<sequence length="138" mass="15281">MGRDRRQRRLVVDERTTYHWSHRQKRGRDGVRRDALTLYRDGDGDGVRVRFVFLPGGPDSGRLTSEGHHWFEGCVADGRGNLLNQREPGVVRALVDEADRRGLLPAPGGAPVELDGWDLFPAVAAARAADGRRLTADG</sequence>
<accession>A0A0K2AR95</accession>
<evidence type="ECO:0000313" key="1">
    <source>
        <dbReference type="EMBL" id="AKZ55645.1"/>
    </source>
</evidence>
<evidence type="ECO:0000313" key="2">
    <source>
        <dbReference type="Proteomes" id="UP000061018"/>
    </source>
</evidence>
<dbReference type="RefSeq" id="WP_063796777.1">
    <property type="nucleotide sequence ID" value="NZ_CP012382.1"/>
</dbReference>
<gene>
    <name evidence="1" type="ORF">SAM23877_2596</name>
</gene>
<proteinExistence type="predicted"/>
<organism evidence="1 2">
    <name type="scientific">Streptomyces ambofaciens (strain ATCC 23877 / 3486 / DSM 40053 / JCM 4204 / NBRC 12836 / NRRL B-2516)</name>
    <dbReference type="NCBI Taxonomy" id="278992"/>
    <lineage>
        <taxon>Bacteria</taxon>
        <taxon>Bacillati</taxon>
        <taxon>Actinomycetota</taxon>
        <taxon>Actinomycetes</taxon>
        <taxon>Kitasatosporales</taxon>
        <taxon>Streptomycetaceae</taxon>
        <taxon>Streptomyces</taxon>
    </lineage>
</organism>
<dbReference type="EMBL" id="CP012382">
    <property type="protein sequence ID" value="AKZ55645.1"/>
    <property type="molecule type" value="Genomic_DNA"/>
</dbReference>
<dbReference type="AlphaFoldDB" id="A0A0K2AR95"/>
<name>A0A0K2AR95_STRA7</name>
<dbReference type="KEGG" id="samb:SAM23877_2596"/>